<dbReference type="EMBL" id="FOTJ01000015">
    <property type="protein sequence ID" value="SFL51665.1"/>
    <property type="molecule type" value="Genomic_DNA"/>
</dbReference>
<evidence type="ECO:0000313" key="1">
    <source>
        <dbReference type="EMBL" id="SFL51665.1"/>
    </source>
</evidence>
<dbReference type="OrthoDB" id="9879878at2"/>
<organism evidence="1 2">
    <name type="scientific">Lactococcus garvieae</name>
    <dbReference type="NCBI Taxonomy" id="1363"/>
    <lineage>
        <taxon>Bacteria</taxon>
        <taxon>Bacillati</taxon>
        <taxon>Bacillota</taxon>
        <taxon>Bacilli</taxon>
        <taxon>Lactobacillales</taxon>
        <taxon>Streptococcaceae</taxon>
        <taxon>Lactococcus</taxon>
    </lineage>
</organism>
<protein>
    <submittedName>
        <fullName evidence="1">Uncharacterized protein</fullName>
    </submittedName>
</protein>
<dbReference type="Proteomes" id="UP000181969">
    <property type="component" value="Unassembled WGS sequence"/>
</dbReference>
<sequence length="82" mass="9302">MKKLTEENKNALNNIAYSITRLSGQFENSYELLTRGKGAFNKLVRQAEEILGEEIVWNVTGHGFCEEGLDNASSVIWRVVDR</sequence>
<name>A0A1I4IBK0_9LACT</name>
<dbReference type="RefSeq" id="WP_074751745.1">
    <property type="nucleotide sequence ID" value="NZ_CAXVJC010000001.1"/>
</dbReference>
<proteinExistence type="predicted"/>
<evidence type="ECO:0000313" key="2">
    <source>
        <dbReference type="Proteomes" id="UP000181969"/>
    </source>
</evidence>
<gene>
    <name evidence="1" type="ORF">SAMN05216438_1154</name>
</gene>
<dbReference type="AlphaFoldDB" id="A0A1I4IBK0"/>
<accession>A0A1I4IBK0</accession>
<reference evidence="1 2" key="1">
    <citation type="submission" date="2016-10" db="EMBL/GenBank/DDBJ databases">
        <authorList>
            <person name="de Groot N.N."/>
        </authorList>
    </citation>
    <scope>NUCLEOTIDE SEQUENCE [LARGE SCALE GENOMIC DNA]</scope>
    <source>
        <strain evidence="1 2">M79</strain>
    </source>
</reference>